<gene>
    <name evidence="2" type="ORF">Moror_9482</name>
</gene>
<feature type="region of interest" description="Disordered" evidence="1">
    <location>
        <begin position="1"/>
        <end position="34"/>
    </location>
</feature>
<name>V2WWI1_MONRO</name>
<feature type="compositionally biased region" description="Basic and acidic residues" evidence="1">
    <location>
        <begin position="1"/>
        <end position="15"/>
    </location>
</feature>
<dbReference type="KEGG" id="mrr:Moror_9482"/>
<reference evidence="2 3" key="1">
    <citation type="journal article" date="2014" name="BMC Genomics">
        <title>Genome and secretome analysis of the hemibiotrophic fungal pathogen, Moniliophthora roreri, which causes frosty pod rot disease of cacao: mechanisms of the biotrophic and necrotrophic phases.</title>
        <authorList>
            <person name="Meinhardt L.W."/>
            <person name="Costa G.G.L."/>
            <person name="Thomazella D.P.T."/>
            <person name="Teixeira P.J.P.L."/>
            <person name="Carazzolle M.F."/>
            <person name="Schuster S.C."/>
            <person name="Carlson J.E."/>
            <person name="Guiltinan M.J."/>
            <person name="Mieczkowski P."/>
            <person name="Farmer A."/>
            <person name="Ramaraj T."/>
            <person name="Crozier J."/>
            <person name="Davis R.E."/>
            <person name="Shao J."/>
            <person name="Melnick R.L."/>
            <person name="Pereira G.A.G."/>
            <person name="Bailey B.A."/>
        </authorList>
    </citation>
    <scope>NUCLEOTIDE SEQUENCE [LARGE SCALE GENOMIC DNA]</scope>
    <source>
        <strain evidence="2 3">MCA 2997</strain>
    </source>
</reference>
<comment type="caution">
    <text evidence="2">The sequence shown here is derived from an EMBL/GenBank/DDBJ whole genome shotgun (WGS) entry which is preliminary data.</text>
</comment>
<protein>
    <submittedName>
        <fullName evidence="2">Uncharacterized protein</fullName>
    </submittedName>
</protein>
<dbReference type="AlphaFoldDB" id="V2WWI1"/>
<dbReference type="Proteomes" id="UP000017559">
    <property type="component" value="Unassembled WGS sequence"/>
</dbReference>
<evidence type="ECO:0000313" key="3">
    <source>
        <dbReference type="Proteomes" id="UP000017559"/>
    </source>
</evidence>
<organism evidence="2 3">
    <name type="scientific">Moniliophthora roreri (strain MCA 2997)</name>
    <name type="common">Cocoa frosty pod rot fungus</name>
    <name type="synonym">Crinipellis roreri</name>
    <dbReference type="NCBI Taxonomy" id="1381753"/>
    <lineage>
        <taxon>Eukaryota</taxon>
        <taxon>Fungi</taxon>
        <taxon>Dikarya</taxon>
        <taxon>Basidiomycota</taxon>
        <taxon>Agaricomycotina</taxon>
        <taxon>Agaricomycetes</taxon>
        <taxon>Agaricomycetidae</taxon>
        <taxon>Agaricales</taxon>
        <taxon>Marasmiineae</taxon>
        <taxon>Marasmiaceae</taxon>
        <taxon>Moniliophthora</taxon>
    </lineage>
</organism>
<evidence type="ECO:0000313" key="2">
    <source>
        <dbReference type="EMBL" id="ESK85942.1"/>
    </source>
</evidence>
<dbReference type="HOGENOM" id="CLU_2386686_0_0_1"/>
<keyword evidence="3" id="KW-1185">Reference proteome</keyword>
<proteinExistence type="predicted"/>
<feature type="region of interest" description="Disordered" evidence="1">
    <location>
        <begin position="66"/>
        <end position="94"/>
    </location>
</feature>
<dbReference type="EMBL" id="AWSO01000997">
    <property type="protein sequence ID" value="ESK85942.1"/>
    <property type="molecule type" value="Genomic_DNA"/>
</dbReference>
<feature type="compositionally biased region" description="Basic and acidic residues" evidence="1">
    <location>
        <begin position="22"/>
        <end position="33"/>
    </location>
</feature>
<accession>V2WWI1</accession>
<sequence>MVKSEKKETSLEPRSHKGGRRTQPDRLSHEEYTTNRSAIREMYFATSTMKDAMHDLFLLPEPLNPVTSRKATHGHPRASTFERELERIPSMFNS</sequence>
<evidence type="ECO:0000256" key="1">
    <source>
        <dbReference type="SAM" id="MobiDB-lite"/>
    </source>
</evidence>